<sequence>MKKRALTLLLALAMIVSLAACGGGGGGAAGSYKMTKMNAAGVEMNIDDLAAMAGVDMTVTLELKDDGNFSLDMSALGTGSVSGTWTSSGSTVTLTAEGEDISCSLNGGTLVMEQDGQSLTFEKQ</sequence>
<evidence type="ECO:0000259" key="2">
    <source>
        <dbReference type="Pfam" id="PF13648"/>
    </source>
</evidence>
<protein>
    <submittedName>
        <fullName evidence="3">Copper resistance protein NlpE</fullName>
    </submittedName>
</protein>
<feature type="domain" description="Lipocalin-like" evidence="2">
    <location>
        <begin position="30"/>
        <end position="112"/>
    </location>
</feature>
<evidence type="ECO:0000313" key="4">
    <source>
        <dbReference type="Proteomes" id="UP000823921"/>
    </source>
</evidence>
<dbReference type="InterPro" id="IPR024311">
    <property type="entry name" value="Lipocalin-like"/>
</dbReference>
<reference evidence="3" key="1">
    <citation type="journal article" date="2021" name="PeerJ">
        <title>Extensive microbial diversity within the chicken gut microbiome revealed by metagenomics and culture.</title>
        <authorList>
            <person name="Gilroy R."/>
            <person name="Ravi A."/>
            <person name="Getino M."/>
            <person name="Pursley I."/>
            <person name="Horton D.L."/>
            <person name="Alikhan N.F."/>
            <person name="Baker D."/>
            <person name="Gharbi K."/>
            <person name="Hall N."/>
            <person name="Watson M."/>
            <person name="Adriaenssens E.M."/>
            <person name="Foster-Nyarko E."/>
            <person name="Jarju S."/>
            <person name="Secka A."/>
            <person name="Antonio M."/>
            <person name="Oren A."/>
            <person name="Chaudhuri R.R."/>
            <person name="La Ragione R."/>
            <person name="Hildebrand F."/>
            <person name="Pallen M.J."/>
        </authorList>
    </citation>
    <scope>NUCLEOTIDE SEQUENCE</scope>
    <source>
        <strain evidence="3">CHK192-8294</strain>
    </source>
</reference>
<keyword evidence="1" id="KW-0732">Signal</keyword>
<dbReference type="Proteomes" id="UP000823921">
    <property type="component" value="Unassembled WGS sequence"/>
</dbReference>
<feature type="chain" id="PRO_5038606722" evidence="1">
    <location>
        <begin position="20"/>
        <end position="124"/>
    </location>
</feature>
<dbReference type="EMBL" id="DWXO01000097">
    <property type="protein sequence ID" value="HJB81375.1"/>
    <property type="molecule type" value="Genomic_DNA"/>
</dbReference>
<feature type="signal peptide" evidence="1">
    <location>
        <begin position="1"/>
        <end position="19"/>
    </location>
</feature>
<dbReference type="Pfam" id="PF13648">
    <property type="entry name" value="Lipocalin_4"/>
    <property type="match status" value="1"/>
</dbReference>
<organism evidence="3 4">
    <name type="scientific">Candidatus Flavonifractor intestinigallinarum</name>
    <dbReference type="NCBI Taxonomy" id="2838586"/>
    <lineage>
        <taxon>Bacteria</taxon>
        <taxon>Bacillati</taxon>
        <taxon>Bacillota</taxon>
        <taxon>Clostridia</taxon>
        <taxon>Eubacteriales</taxon>
        <taxon>Oscillospiraceae</taxon>
        <taxon>Flavonifractor</taxon>
    </lineage>
</organism>
<gene>
    <name evidence="3" type="ORF">H9712_10325</name>
</gene>
<dbReference type="PROSITE" id="PS51257">
    <property type="entry name" value="PROKAR_LIPOPROTEIN"/>
    <property type="match status" value="1"/>
</dbReference>
<accession>A0A9D2MMX4</accession>
<evidence type="ECO:0000256" key="1">
    <source>
        <dbReference type="SAM" id="SignalP"/>
    </source>
</evidence>
<dbReference type="AlphaFoldDB" id="A0A9D2MMX4"/>
<comment type="caution">
    <text evidence="3">The sequence shown here is derived from an EMBL/GenBank/DDBJ whole genome shotgun (WGS) entry which is preliminary data.</text>
</comment>
<evidence type="ECO:0000313" key="3">
    <source>
        <dbReference type="EMBL" id="HJB81375.1"/>
    </source>
</evidence>
<name>A0A9D2MMX4_9FIRM</name>
<proteinExistence type="predicted"/>
<reference evidence="3" key="2">
    <citation type="submission" date="2021-04" db="EMBL/GenBank/DDBJ databases">
        <authorList>
            <person name="Gilroy R."/>
        </authorList>
    </citation>
    <scope>NUCLEOTIDE SEQUENCE</scope>
    <source>
        <strain evidence="3">CHK192-8294</strain>
    </source>
</reference>